<dbReference type="EMBL" id="GEZM01080216">
    <property type="protein sequence ID" value="JAV62290.1"/>
    <property type="molecule type" value="Transcribed_RNA"/>
</dbReference>
<dbReference type="PANTHER" id="PTHR11157:SF28">
    <property type="entry name" value="ELONGATION OF VERY LONG CHAIN FATTY ACIDS PROTEIN"/>
    <property type="match status" value="1"/>
</dbReference>
<dbReference type="EC" id="2.3.1.199" evidence="10"/>
<feature type="transmembrane region" description="Helical" evidence="10">
    <location>
        <begin position="26"/>
        <end position="45"/>
    </location>
</feature>
<keyword evidence="6 10" id="KW-1133">Transmembrane helix</keyword>
<keyword evidence="4 10" id="KW-0812">Transmembrane</keyword>
<organism evidence="11">
    <name type="scientific">Photinus pyralis</name>
    <name type="common">Common eastern firefly</name>
    <name type="synonym">Lampyris pyralis</name>
    <dbReference type="NCBI Taxonomy" id="7054"/>
    <lineage>
        <taxon>Eukaryota</taxon>
        <taxon>Metazoa</taxon>
        <taxon>Ecdysozoa</taxon>
        <taxon>Arthropoda</taxon>
        <taxon>Hexapoda</taxon>
        <taxon>Insecta</taxon>
        <taxon>Pterygota</taxon>
        <taxon>Neoptera</taxon>
        <taxon>Endopterygota</taxon>
        <taxon>Coleoptera</taxon>
        <taxon>Polyphaga</taxon>
        <taxon>Elateriformia</taxon>
        <taxon>Elateroidea</taxon>
        <taxon>Lampyridae</taxon>
        <taxon>Lampyrinae</taxon>
        <taxon>Photinus</taxon>
    </lineage>
</organism>
<sequence>MSGLDYILDGYRHFMETKSDPRTSEWLLVGSPGPLITILVTYLYFCISAGPRYMKDRKPYDLRNAILVYNAIQVVMSVFLVYEGLQGGWFNGYSFTCQPVDYSSKPQAMRMAKAVWWYYICKITELLDTVFFVLRKKSNQVSFLHLYHHSMMPVCAWIGARFLPGGHGTLLGFINSFIHIAMYSYYLLASLGPQYQKYLWWKKHLTRLQLAQFCIIFIHNFQMIFRQCNYPQFIVFLLGTQALFFLYLFGAFYKKTYTKKKQTQEAVTVNNNTKNGKLKDM</sequence>
<reference evidence="11" key="1">
    <citation type="journal article" date="2016" name="Sci. Rep.">
        <title>Molecular characterization of firefly nuptial gifts: a multi-omics approach sheds light on postcopulatory sexual selection.</title>
        <authorList>
            <person name="Al-Wathiqui N."/>
            <person name="Fallon T.R."/>
            <person name="South A."/>
            <person name="Weng J.K."/>
            <person name="Lewis S.M."/>
        </authorList>
    </citation>
    <scope>NUCLEOTIDE SEQUENCE</scope>
</reference>
<dbReference type="Proteomes" id="UP000327044">
    <property type="component" value="Unassembled WGS sequence"/>
</dbReference>
<reference evidence="12 13" key="2">
    <citation type="journal article" date="2018" name="Elife">
        <title>Firefly genomes illuminate parallel origins of bioluminescence in beetles.</title>
        <authorList>
            <person name="Fallon T.R."/>
            <person name="Lower S.E."/>
            <person name="Chang C.H."/>
            <person name="Bessho-Uehara M."/>
            <person name="Martin G.J."/>
            <person name="Bewick A.J."/>
            <person name="Behringer M."/>
            <person name="Debat H.J."/>
            <person name="Wong I."/>
            <person name="Day J.C."/>
            <person name="Suvorov A."/>
            <person name="Silva C.J."/>
            <person name="Stanger-Hall K.F."/>
            <person name="Hall D.W."/>
            <person name="Schmitz R.J."/>
            <person name="Nelson D.R."/>
            <person name="Lewis S.M."/>
            <person name="Shigenobu S."/>
            <person name="Bybee S.M."/>
            <person name="Larracuente A.M."/>
            <person name="Oba Y."/>
            <person name="Weng J.K."/>
        </authorList>
    </citation>
    <scope>NUCLEOTIDE SEQUENCE [LARGE SCALE GENOMIC DNA]</scope>
    <source>
        <strain evidence="12">1611_PpyrPB1</strain>
        <tissue evidence="12">Whole body</tissue>
    </source>
</reference>
<keyword evidence="5 10" id="KW-0276">Fatty acid metabolism</keyword>
<feature type="transmembrane region" description="Helical" evidence="10">
    <location>
        <begin position="66"/>
        <end position="85"/>
    </location>
</feature>
<dbReference type="GO" id="GO:0034626">
    <property type="term" value="P:fatty acid elongation, polyunsaturated fatty acid"/>
    <property type="evidence" value="ECO:0007669"/>
    <property type="project" value="TreeGrafter"/>
</dbReference>
<dbReference type="GO" id="GO:0009922">
    <property type="term" value="F:fatty acid elongase activity"/>
    <property type="evidence" value="ECO:0007669"/>
    <property type="project" value="UniProtKB-EC"/>
</dbReference>
<dbReference type="GO" id="GO:0030148">
    <property type="term" value="P:sphingolipid biosynthetic process"/>
    <property type="evidence" value="ECO:0007669"/>
    <property type="project" value="TreeGrafter"/>
</dbReference>
<dbReference type="GO" id="GO:0034625">
    <property type="term" value="P:fatty acid elongation, monounsaturated fatty acid"/>
    <property type="evidence" value="ECO:0007669"/>
    <property type="project" value="TreeGrafter"/>
</dbReference>
<dbReference type="InterPro" id="IPR002076">
    <property type="entry name" value="ELO_fam"/>
</dbReference>
<dbReference type="InParanoid" id="A0A1Y1KQ44"/>
<evidence type="ECO:0000256" key="7">
    <source>
        <dbReference type="ARBA" id="ARBA00023098"/>
    </source>
</evidence>
<dbReference type="AlphaFoldDB" id="A0A1Y1KQ44"/>
<dbReference type="GO" id="GO:0019367">
    <property type="term" value="P:fatty acid elongation, saturated fatty acid"/>
    <property type="evidence" value="ECO:0007669"/>
    <property type="project" value="TreeGrafter"/>
</dbReference>
<evidence type="ECO:0000256" key="10">
    <source>
        <dbReference type="RuleBase" id="RU361115"/>
    </source>
</evidence>
<protein>
    <recommendedName>
        <fullName evidence="10">Elongation of very long chain fatty acids protein</fullName>
        <ecNumber evidence="10">2.3.1.199</ecNumber>
    </recommendedName>
    <alternativeName>
        <fullName evidence="10">Very-long-chain 3-oxoacyl-CoA synthase</fullName>
    </alternativeName>
</protein>
<dbReference type="GO" id="GO:0005789">
    <property type="term" value="C:endoplasmic reticulum membrane"/>
    <property type="evidence" value="ECO:0007669"/>
    <property type="project" value="TreeGrafter"/>
</dbReference>
<evidence type="ECO:0000256" key="1">
    <source>
        <dbReference type="ARBA" id="ARBA00004141"/>
    </source>
</evidence>
<keyword evidence="3 10" id="KW-0808">Transferase</keyword>
<evidence type="ECO:0000256" key="5">
    <source>
        <dbReference type="ARBA" id="ARBA00022832"/>
    </source>
</evidence>
<reference evidence="12" key="3">
    <citation type="submission" date="2019-08" db="EMBL/GenBank/DDBJ databases">
        <authorList>
            <consortium name="Photinus pyralis genome working group"/>
            <person name="Fallon T.R."/>
            <person name="Sander Lower S.E."/>
            <person name="Weng J.-K."/>
        </authorList>
    </citation>
    <scope>NUCLEOTIDE SEQUENCE</scope>
    <source>
        <strain evidence="12">1611_PpyrPB1</strain>
        <tissue evidence="12">Whole body</tissue>
    </source>
</reference>
<keyword evidence="13" id="KW-1185">Reference proteome</keyword>
<evidence type="ECO:0000256" key="9">
    <source>
        <dbReference type="ARBA" id="ARBA00023160"/>
    </source>
</evidence>
<evidence type="ECO:0000256" key="4">
    <source>
        <dbReference type="ARBA" id="ARBA00022692"/>
    </source>
</evidence>
<dbReference type="FunCoup" id="A0A1Y1KQ44">
    <property type="interactions" value="34"/>
</dbReference>
<comment type="subcellular location">
    <subcellularLocation>
        <location evidence="1">Membrane</location>
        <topology evidence="1">Multi-pass membrane protein</topology>
    </subcellularLocation>
</comment>
<evidence type="ECO:0000256" key="8">
    <source>
        <dbReference type="ARBA" id="ARBA00023136"/>
    </source>
</evidence>
<keyword evidence="2 10" id="KW-0444">Lipid biosynthesis</keyword>
<dbReference type="EMBL" id="VVIM01000008">
    <property type="protein sequence ID" value="KAB0795322.1"/>
    <property type="molecule type" value="Genomic_DNA"/>
</dbReference>
<name>A0A1Y1KQ44_PHOPY</name>
<evidence type="ECO:0000313" key="13">
    <source>
        <dbReference type="Proteomes" id="UP000327044"/>
    </source>
</evidence>
<evidence type="ECO:0000256" key="6">
    <source>
        <dbReference type="ARBA" id="ARBA00022989"/>
    </source>
</evidence>
<proteinExistence type="inferred from homology"/>
<evidence type="ECO:0000256" key="3">
    <source>
        <dbReference type="ARBA" id="ARBA00022679"/>
    </source>
</evidence>
<feature type="transmembrane region" description="Helical" evidence="10">
    <location>
        <begin position="170"/>
        <end position="188"/>
    </location>
</feature>
<feature type="transmembrane region" description="Helical" evidence="10">
    <location>
        <begin position="116"/>
        <end position="134"/>
    </location>
</feature>
<keyword evidence="8 10" id="KW-0472">Membrane</keyword>
<evidence type="ECO:0000313" key="11">
    <source>
        <dbReference type="EMBL" id="JAV62290.1"/>
    </source>
</evidence>
<dbReference type="OrthoDB" id="434092at2759"/>
<keyword evidence="7 10" id="KW-0443">Lipid metabolism</keyword>
<dbReference type="GO" id="GO:0042761">
    <property type="term" value="P:very long-chain fatty acid biosynthetic process"/>
    <property type="evidence" value="ECO:0007669"/>
    <property type="project" value="TreeGrafter"/>
</dbReference>
<comment type="similarity">
    <text evidence="10">Belongs to the ELO family.</text>
</comment>
<dbReference type="Pfam" id="PF01151">
    <property type="entry name" value="ELO"/>
    <property type="match status" value="1"/>
</dbReference>
<evidence type="ECO:0000256" key="2">
    <source>
        <dbReference type="ARBA" id="ARBA00022516"/>
    </source>
</evidence>
<feature type="transmembrane region" description="Helical" evidence="10">
    <location>
        <begin position="208"/>
        <end position="225"/>
    </location>
</feature>
<comment type="catalytic activity">
    <reaction evidence="10">
        <text>a very-long-chain acyl-CoA + malonyl-CoA + H(+) = a very-long-chain 3-oxoacyl-CoA + CO2 + CoA</text>
        <dbReference type="Rhea" id="RHEA:32727"/>
        <dbReference type="ChEBI" id="CHEBI:15378"/>
        <dbReference type="ChEBI" id="CHEBI:16526"/>
        <dbReference type="ChEBI" id="CHEBI:57287"/>
        <dbReference type="ChEBI" id="CHEBI:57384"/>
        <dbReference type="ChEBI" id="CHEBI:90725"/>
        <dbReference type="ChEBI" id="CHEBI:90736"/>
        <dbReference type="EC" id="2.3.1.199"/>
    </reaction>
</comment>
<dbReference type="PANTHER" id="PTHR11157">
    <property type="entry name" value="FATTY ACID ACYL TRANSFERASE-RELATED"/>
    <property type="match status" value="1"/>
</dbReference>
<evidence type="ECO:0000313" key="12">
    <source>
        <dbReference type="EMBL" id="KAB0795322.1"/>
    </source>
</evidence>
<feature type="transmembrane region" description="Helical" evidence="10">
    <location>
        <begin position="146"/>
        <end position="164"/>
    </location>
</feature>
<feature type="transmembrane region" description="Helical" evidence="10">
    <location>
        <begin position="231"/>
        <end position="253"/>
    </location>
</feature>
<gene>
    <name evidence="12" type="ORF">PPYR_12161</name>
</gene>
<keyword evidence="9 10" id="KW-0275">Fatty acid biosynthesis</keyword>
<accession>A0A1Y1KQ44</accession>